<feature type="region of interest" description="Disordered" evidence="1">
    <location>
        <begin position="114"/>
        <end position="230"/>
    </location>
</feature>
<feature type="compositionally biased region" description="Low complexity" evidence="1">
    <location>
        <begin position="137"/>
        <end position="180"/>
    </location>
</feature>
<dbReference type="InterPro" id="IPR016641">
    <property type="entry name" value="EGD2/NACA0like"/>
</dbReference>
<evidence type="ECO:0000259" key="2">
    <source>
        <dbReference type="PROSITE" id="PS51151"/>
    </source>
</evidence>
<dbReference type="PANTHER" id="PTHR21713">
    <property type="entry name" value="NASCENT POLYPEPTIDE ASSOCIATED COMPLEX ALPHA SUBUNIT-RELATED"/>
    <property type="match status" value="1"/>
</dbReference>
<feature type="domain" description="NAC-A/B" evidence="2">
    <location>
        <begin position="220"/>
        <end position="317"/>
    </location>
</feature>
<dbReference type="InterPro" id="IPR038187">
    <property type="entry name" value="NAC_A/B_dom_sf"/>
</dbReference>
<dbReference type="GO" id="GO:0005854">
    <property type="term" value="C:nascent polypeptide-associated complex"/>
    <property type="evidence" value="ECO:0007669"/>
    <property type="project" value="InterPro"/>
</dbReference>
<dbReference type="InterPro" id="IPR002715">
    <property type="entry name" value="Nas_poly-pep-assoc_cplx_dom"/>
</dbReference>
<dbReference type="PROSITE" id="PS51151">
    <property type="entry name" value="NAC_AB"/>
    <property type="match status" value="1"/>
</dbReference>
<keyword evidence="4" id="KW-1185">Reference proteome</keyword>
<dbReference type="Gene3D" id="2.20.70.30">
    <property type="entry name" value="Nascent polypeptide-associated complex domain"/>
    <property type="match status" value="1"/>
</dbReference>
<name>X6NM88_RETFI</name>
<dbReference type="CDD" id="cd22054">
    <property type="entry name" value="NAC_NACA"/>
    <property type="match status" value="1"/>
</dbReference>
<feature type="compositionally biased region" description="Basic and acidic residues" evidence="1">
    <location>
        <begin position="213"/>
        <end position="223"/>
    </location>
</feature>
<accession>X6NM88</accession>
<evidence type="ECO:0000313" key="3">
    <source>
        <dbReference type="EMBL" id="ETO26497.1"/>
    </source>
</evidence>
<dbReference type="SMART" id="SM01407">
    <property type="entry name" value="NAC"/>
    <property type="match status" value="1"/>
</dbReference>
<dbReference type="EMBL" id="ASPP01007838">
    <property type="protein sequence ID" value="ETO26497.1"/>
    <property type="molecule type" value="Genomic_DNA"/>
</dbReference>
<dbReference type="OrthoDB" id="3169036at2759"/>
<reference evidence="3 4" key="1">
    <citation type="journal article" date="2013" name="Curr. Biol.">
        <title>The Genome of the Foraminiferan Reticulomyxa filosa.</title>
        <authorList>
            <person name="Glockner G."/>
            <person name="Hulsmann N."/>
            <person name="Schleicher M."/>
            <person name="Noegel A.A."/>
            <person name="Eichinger L."/>
            <person name="Gallinger C."/>
            <person name="Pawlowski J."/>
            <person name="Sierra R."/>
            <person name="Euteneuer U."/>
            <person name="Pillet L."/>
            <person name="Moustafa A."/>
            <person name="Platzer M."/>
            <person name="Groth M."/>
            <person name="Szafranski K."/>
            <person name="Schliwa M."/>
        </authorList>
    </citation>
    <scope>NUCLEOTIDE SEQUENCE [LARGE SCALE GENOMIC DNA]</scope>
</reference>
<sequence>MTTLLFLLYIKNTSKLIYKDLENLKKQTNNLVSNEINIKNMINCDKNIAKTWKSLLYSFWHNFIYTKRILEFTIASTRINKRVFLCKTFVSLVGFLKKKVQNILLTICKGKKKSNKTEEPASTNQPKATEEPKQTQAPTEAATTAAPTEAASTSAPAASTEAPAPNAEASAPNTEASAPNTEASAPNTEASAPNTEAASTAQAPKEEDADADESSRQKLNKQEKKARKTVQKLGFKQQKGFTRVTIKKSKSVKPTFLFCFFLVDLFFFTKVVKENLEINKLLQILFVIAKPDVFKAPNNDAYIIFGNAKIEDMSQAAQSLFGADKWGASAAAKTAV</sequence>
<feature type="compositionally biased region" description="Polar residues" evidence="1">
    <location>
        <begin position="181"/>
        <end position="202"/>
    </location>
</feature>
<dbReference type="Pfam" id="PF01849">
    <property type="entry name" value="NAC"/>
    <property type="match status" value="2"/>
</dbReference>
<dbReference type="Proteomes" id="UP000023152">
    <property type="component" value="Unassembled WGS sequence"/>
</dbReference>
<organism evidence="3 4">
    <name type="scientific">Reticulomyxa filosa</name>
    <dbReference type="NCBI Taxonomy" id="46433"/>
    <lineage>
        <taxon>Eukaryota</taxon>
        <taxon>Sar</taxon>
        <taxon>Rhizaria</taxon>
        <taxon>Retaria</taxon>
        <taxon>Foraminifera</taxon>
        <taxon>Monothalamids</taxon>
        <taxon>Reticulomyxidae</taxon>
        <taxon>Reticulomyxa</taxon>
    </lineage>
</organism>
<evidence type="ECO:0000256" key="1">
    <source>
        <dbReference type="SAM" id="MobiDB-lite"/>
    </source>
</evidence>
<proteinExistence type="predicted"/>
<comment type="caution">
    <text evidence="3">The sequence shown here is derived from an EMBL/GenBank/DDBJ whole genome shotgun (WGS) entry which is preliminary data.</text>
</comment>
<evidence type="ECO:0000313" key="4">
    <source>
        <dbReference type="Proteomes" id="UP000023152"/>
    </source>
</evidence>
<dbReference type="AlphaFoldDB" id="X6NM88"/>
<gene>
    <name evidence="3" type="ORF">RFI_10639</name>
</gene>
<protein>
    <recommendedName>
        <fullName evidence="2">NAC-A/B domain-containing protein</fullName>
    </recommendedName>
</protein>